<dbReference type="Pfam" id="PF13860">
    <property type="entry name" value="FlgD_ig"/>
    <property type="match status" value="1"/>
</dbReference>
<feature type="domain" description="Secretion system C-terminal sorting" evidence="3">
    <location>
        <begin position="785"/>
        <end position="858"/>
    </location>
</feature>
<accession>A0A0P1LEK3</accession>
<protein>
    <submittedName>
        <fullName evidence="5">Por secretion system C-terminal sorting domain-containing protein</fullName>
    </submittedName>
</protein>
<dbReference type="Gene3D" id="2.60.40.4070">
    <property type="match status" value="2"/>
</dbReference>
<dbReference type="Proteomes" id="UP000182200">
    <property type="component" value="Unassembled WGS sequence"/>
</dbReference>
<accession>A0A0P1L5W6</accession>
<dbReference type="OrthoDB" id="9801679at2"/>
<evidence type="ECO:0000313" key="6">
    <source>
        <dbReference type="Proteomes" id="UP000182011"/>
    </source>
</evidence>
<dbReference type="InterPro" id="IPR011042">
    <property type="entry name" value="6-blade_b-propeller_TolB-like"/>
</dbReference>
<keyword evidence="7" id="KW-1185">Reference proteome</keyword>
<dbReference type="STRING" id="1633631.GCA_001442925_02050"/>
<reference evidence="5 6" key="1">
    <citation type="submission" date="2015-11" db="EMBL/GenBank/DDBJ databases">
        <authorList>
            <person name="Zhang Y."/>
            <person name="Guo Z."/>
        </authorList>
    </citation>
    <scope>NUCLEOTIDE SEQUENCE [LARGE SCALE GENOMIC DNA]</scope>
    <source>
        <strain evidence="5">JGI-4</strain>
    </source>
</reference>
<dbReference type="RefSeq" id="WP_075426248.1">
    <property type="nucleotide sequence ID" value="NZ_CZVI01000031.1"/>
</dbReference>
<accession>A0A0P1P3N0</accession>
<proteinExistence type="predicted"/>
<dbReference type="AlphaFoldDB" id="A0A0P1LEK3"/>
<dbReference type="NCBIfam" id="TIGR04183">
    <property type="entry name" value="Por_Secre_tail"/>
    <property type="match status" value="1"/>
</dbReference>
<gene>
    <name evidence="5" type="ORF">JGI4_02056</name>
    <name evidence="4" type="ORF">JGI8_01733</name>
</gene>
<accession>A0A0P1NWW1</accession>
<organism evidence="5 6">
    <name type="scientific">Candidatus Kryptonium thompsonii</name>
    <dbReference type="NCBI Taxonomy" id="1633631"/>
    <lineage>
        <taxon>Bacteria</taxon>
        <taxon>Pseudomonadati</taxon>
        <taxon>Candidatus Kryptoniota</taxon>
        <taxon>Candidatus Kryptonium</taxon>
    </lineage>
</organism>
<dbReference type="SUPFAM" id="SSF63825">
    <property type="entry name" value="YWTD domain"/>
    <property type="match status" value="1"/>
</dbReference>
<dbReference type="EMBL" id="FAOP01000009">
    <property type="protein sequence ID" value="CUU08336.1"/>
    <property type="molecule type" value="Genomic_DNA"/>
</dbReference>
<dbReference type="InterPro" id="IPR013783">
    <property type="entry name" value="Ig-like_fold"/>
</dbReference>
<dbReference type="Proteomes" id="UP000182011">
    <property type="component" value="Unassembled WGS sequence"/>
</dbReference>
<accession>A0A0S4NB98</accession>
<evidence type="ECO:0000313" key="5">
    <source>
        <dbReference type="EMBL" id="CUU08336.1"/>
    </source>
</evidence>
<feature type="signal peptide" evidence="1">
    <location>
        <begin position="1"/>
        <end position="21"/>
    </location>
</feature>
<evidence type="ECO:0000256" key="1">
    <source>
        <dbReference type="SAM" id="SignalP"/>
    </source>
</evidence>
<evidence type="ECO:0000259" key="2">
    <source>
        <dbReference type="Pfam" id="PF13860"/>
    </source>
</evidence>
<feature type="domain" description="FlgD/Vpr Ig-like" evidence="2">
    <location>
        <begin position="55"/>
        <end position="118"/>
    </location>
</feature>
<name>A0A0P1LEK3_9BACT</name>
<dbReference type="InterPro" id="IPR026444">
    <property type="entry name" value="Secre_tail"/>
</dbReference>
<dbReference type="Gene3D" id="2.120.10.30">
    <property type="entry name" value="TolB, C-terminal domain"/>
    <property type="match status" value="1"/>
</dbReference>
<dbReference type="InterPro" id="IPR025965">
    <property type="entry name" value="FlgD/Vpr_Ig-like"/>
</dbReference>
<dbReference type="Gene3D" id="2.60.40.10">
    <property type="entry name" value="Immunoglobulins"/>
    <property type="match status" value="1"/>
</dbReference>
<accession>A0A0P1L7G4</accession>
<sequence>MWRKLVIFTFLILLISFPAYQAFADVYASNIRFTNPDGKTPFDGSFADRTGVLIWFTLNDSASVVEVKIYHDVNPAHAKTITVYNLTQGEHSVYWDGTLDDGTTAPTGNWVVEVKAQQLGGYSAWTQVWENPVYTGAGIGLSNRDIDINRDPNSKNFGFMYITESTTFYQYNRMIKVNPIGTLVTEFDRSATFVNSDFDPWHIAIGSDGKAYVTYNTLKQIRVYYDTTLVDSFSLPFLPRGINVRDTIIYVTGDKYIYRIGKTGHEILSTDSLAGVAYFRDIAIDDSGYVFVAGGASSTSYKKIYKFKWTGTSLGVIDSVELPDNVTHIVIYSGADQNTNVDDILYARVRGTNGGVFKVVFTNPPSFEKLFVPSTSTSGSHAIAVDVVGNIYYANPSAERLRMYAPPSGPNSYTTKAVDPIVISQSGKAAKLVTLKEARKDENGDYKPDYMDTGDTLLVYGVVTSPNYTASSGNTSYYIQDETAGLNVFKSGTVLTFDLGDYLMVIGKITVFRGLTEIEPLTGDSTSIKVLWKNHPLPAPKKLAVSEFLSNFESYEGQLIRLDSLWKSSTSPAWPASGSDANMRFVSFAKTETLTVRIDADTDIDGQPEPQYPVSIIGIATQFTSGTTVYTGGYQISPRYYATDFITVNLPPSAATLVSPADSAFVHILSTDTVTFVWNKAKDGNVPEDTLIYIFKLANDKNFTSTSTVMVDTLTDTVKYVKGAQLFPLFPTGDTTLVLYWRVEVTDKKSPSVKSNIYRLNLSKPTSVEVVDNGIPTDYYLSQNYPNPFNPVTTIKFGLPEDAQVELVVYNVIGQKVATLVSEYMRAGHYVVQFDGSNYASGTYFYVLRAGNRVLKNKMLLIK</sequence>
<reference evidence="4 7" key="2">
    <citation type="submission" date="2015-11" db="EMBL/GenBank/DDBJ databases">
        <authorList>
            <person name="Varghese N."/>
        </authorList>
    </citation>
    <scope>NUCLEOTIDE SEQUENCE [LARGE SCALE GENOMIC DNA]</scope>
    <source>
        <strain evidence="4 7">JGI-8</strain>
    </source>
</reference>
<accession>A0A0P1MD81</accession>
<dbReference type="EMBL" id="CZVI01000031">
    <property type="protein sequence ID" value="CUS92840.1"/>
    <property type="molecule type" value="Genomic_DNA"/>
</dbReference>
<dbReference type="Pfam" id="PF18962">
    <property type="entry name" value="Por_Secre_tail"/>
    <property type="match status" value="1"/>
</dbReference>
<evidence type="ECO:0000313" key="4">
    <source>
        <dbReference type="EMBL" id="CUS92840.1"/>
    </source>
</evidence>
<keyword evidence="1" id="KW-0732">Signal</keyword>
<evidence type="ECO:0000259" key="3">
    <source>
        <dbReference type="Pfam" id="PF18962"/>
    </source>
</evidence>
<accession>A0A0P1LSM4</accession>
<evidence type="ECO:0000313" key="7">
    <source>
        <dbReference type="Proteomes" id="UP000182200"/>
    </source>
</evidence>
<feature type="chain" id="PRO_5030013162" evidence="1">
    <location>
        <begin position="22"/>
        <end position="863"/>
    </location>
</feature>